<dbReference type="Pfam" id="PF10484">
    <property type="entry name" value="MRP-S23"/>
    <property type="match status" value="1"/>
</dbReference>
<evidence type="ECO:0000256" key="2">
    <source>
        <dbReference type="ARBA" id="ARBA00009864"/>
    </source>
</evidence>
<sequence>MAGSRLEKFGTVFTRVRDLMRSGVVKQSDKPIWYDVYKTFPPMKDPLYVRPVAKRYGKKEEAVPDIFYREDENRATFYEGYGTGPRAFDLSKSSFVSTCQRFVEKYTEFESQGELEKQSLFEETGKALLAEGLGLRRRGIPAVASETRNPVLGMKLTDMLAEQQADAPGGTRAPGKEKPTQVPLNPQ</sequence>
<keyword evidence="4" id="KW-0496">Mitochondrion</keyword>
<evidence type="ECO:0000256" key="3">
    <source>
        <dbReference type="ARBA" id="ARBA00022980"/>
    </source>
</evidence>
<evidence type="ECO:0000256" key="4">
    <source>
        <dbReference type="ARBA" id="ARBA00023128"/>
    </source>
</evidence>
<organism evidence="8 9">
    <name type="scientific">Oncorhynchus mykiss</name>
    <name type="common">Rainbow trout</name>
    <name type="synonym">Salmo gairdneri</name>
    <dbReference type="NCBI Taxonomy" id="8022"/>
    <lineage>
        <taxon>Eukaryota</taxon>
        <taxon>Metazoa</taxon>
        <taxon>Chordata</taxon>
        <taxon>Craniata</taxon>
        <taxon>Vertebrata</taxon>
        <taxon>Euteleostomi</taxon>
        <taxon>Actinopterygii</taxon>
        <taxon>Neopterygii</taxon>
        <taxon>Teleostei</taxon>
        <taxon>Protacanthopterygii</taxon>
        <taxon>Salmoniformes</taxon>
        <taxon>Salmonidae</taxon>
        <taxon>Salmoninae</taxon>
        <taxon>Oncorhynchus</taxon>
    </lineage>
</organism>
<dbReference type="Proteomes" id="UP000193380">
    <property type="component" value="Unassembled WGS sequence"/>
</dbReference>
<dbReference type="PANTHER" id="PTHR15925:SF2">
    <property type="entry name" value="SMALL RIBOSOMAL SUBUNIT PROTEIN MS23"/>
    <property type="match status" value="1"/>
</dbReference>
<evidence type="ECO:0000256" key="1">
    <source>
        <dbReference type="ARBA" id="ARBA00004173"/>
    </source>
</evidence>
<name>A0A060Y2J3_ONCMY</name>
<feature type="domain" description="Small ribosomal subunit protein mS23 conserved" evidence="7">
    <location>
        <begin position="2"/>
        <end position="132"/>
    </location>
</feature>
<evidence type="ECO:0000313" key="9">
    <source>
        <dbReference type="Proteomes" id="UP000193380"/>
    </source>
</evidence>
<dbReference type="PANTHER" id="PTHR15925">
    <property type="entry name" value="MITOCHONDRIAL RIBOSOMAL PROTEIN S23"/>
    <property type="match status" value="1"/>
</dbReference>
<dbReference type="GO" id="GO:0003735">
    <property type="term" value="F:structural constituent of ribosome"/>
    <property type="evidence" value="ECO:0007669"/>
    <property type="project" value="InterPro"/>
</dbReference>
<reference evidence="8" key="1">
    <citation type="journal article" date="2014" name="Nat. Commun.">
        <title>The rainbow trout genome provides novel insights into evolution after whole-genome duplication in vertebrates.</title>
        <authorList>
            <person name="Berthelot C."/>
            <person name="Brunet F."/>
            <person name="Chalopin D."/>
            <person name="Juanchich A."/>
            <person name="Bernard M."/>
            <person name="Noel B."/>
            <person name="Bento P."/>
            <person name="Da Silva C."/>
            <person name="Labadie K."/>
            <person name="Alberti A."/>
            <person name="Aury J.M."/>
            <person name="Louis A."/>
            <person name="Dehais P."/>
            <person name="Bardou P."/>
            <person name="Montfort J."/>
            <person name="Klopp C."/>
            <person name="Cabau C."/>
            <person name="Gaspin C."/>
            <person name="Thorgaard G.H."/>
            <person name="Boussaha M."/>
            <person name="Quillet E."/>
            <person name="Guyomard R."/>
            <person name="Galiana D."/>
            <person name="Bobe J."/>
            <person name="Volff J.N."/>
            <person name="Genet C."/>
            <person name="Wincker P."/>
            <person name="Jaillon O."/>
            <person name="Roest Crollius H."/>
            <person name="Guiguen Y."/>
        </authorList>
    </citation>
    <scope>NUCLEOTIDE SEQUENCE [LARGE SCALE GENOMIC DNA]</scope>
</reference>
<keyword evidence="3" id="KW-0689">Ribosomal protein</keyword>
<keyword evidence="5" id="KW-0687">Ribonucleoprotein</keyword>
<evidence type="ECO:0000313" key="8">
    <source>
        <dbReference type="EMBL" id="CDQ83405.1"/>
    </source>
</evidence>
<dbReference type="InterPro" id="IPR059242">
    <property type="entry name" value="mS23_dom"/>
</dbReference>
<evidence type="ECO:0000256" key="5">
    <source>
        <dbReference type="ARBA" id="ARBA00023274"/>
    </source>
</evidence>
<evidence type="ECO:0000256" key="6">
    <source>
        <dbReference type="ARBA" id="ARBA00035137"/>
    </source>
</evidence>
<dbReference type="GO" id="GO:0006412">
    <property type="term" value="P:translation"/>
    <property type="evidence" value="ECO:0007669"/>
    <property type="project" value="InterPro"/>
</dbReference>
<dbReference type="PaxDb" id="8022-A0A060Y2J3"/>
<dbReference type="InterPro" id="IPR019520">
    <property type="entry name" value="Ribosomal_mS23_met"/>
</dbReference>
<reference evidence="8" key="2">
    <citation type="submission" date="2014-03" db="EMBL/GenBank/DDBJ databases">
        <authorList>
            <person name="Genoscope - CEA"/>
        </authorList>
    </citation>
    <scope>NUCLEOTIDE SEQUENCE</scope>
</reference>
<protein>
    <recommendedName>
        <fullName evidence="6">Small ribosomal subunit protein mS23</fullName>
    </recommendedName>
</protein>
<comment type="similarity">
    <text evidence="2">Belongs to the mitochondrion-specific ribosomal protein mS23 family.</text>
</comment>
<accession>A0A060Y2J3</accession>
<dbReference type="AlphaFoldDB" id="A0A060Y2J3"/>
<dbReference type="InterPro" id="IPR023611">
    <property type="entry name" value="mS23_dom_met"/>
</dbReference>
<dbReference type="EMBL" id="FR906171">
    <property type="protein sequence ID" value="CDQ83405.1"/>
    <property type="molecule type" value="Genomic_DNA"/>
</dbReference>
<comment type="subcellular location">
    <subcellularLocation>
        <location evidence="1">Mitochondrion</location>
    </subcellularLocation>
</comment>
<evidence type="ECO:0000259" key="7">
    <source>
        <dbReference type="Pfam" id="PF10484"/>
    </source>
</evidence>
<proteinExistence type="inferred from homology"/>
<gene>
    <name evidence="8" type="ORF">GSONMT00018383001</name>
</gene>
<dbReference type="CDD" id="cd23701">
    <property type="entry name" value="At1g26750"/>
    <property type="match status" value="1"/>
</dbReference>
<dbReference type="GO" id="GO:0005840">
    <property type="term" value="C:ribosome"/>
    <property type="evidence" value="ECO:0007669"/>
    <property type="project" value="InterPro"/>
</dbReference>
<dbReference type="GO" id="GO:0005739">
    <property type="term" value="C:mitochondrion"/>
    <property type="evidence" value="ECO:0007669"/>
    <property type="project" value="InterPro"/>
</dbReference>
<dbReference type="STRING" id="8022.A0A060Y2J3"/>